<evidence type="ECO:0000256" key="3">
    <source>
        <dbReference type="PROSITE-ProRule" id="PRU00023"/>
    </source>
</evidence>
<dbReference type="Gene3D" id="1.25.40.20">
    <property type="entry name" value="Ankyrin repeat-containing domain"/>
    <property type="match status" value="3"/>
</dbReference>
<dbReference type="AlphaFoldDB" id="A0AAN6ZTR1"/>
<evidence type="ECO:0000313" key="4">
    <source>
        <dbReference type="EMBL" id="KAK4149769.1"/>
    </source>
</evidence>
<organism evidence="4 5">
    <name type="scientific">Chaetomidium leptoderma</name>
    <dbReference type="NCBI Taxonomy" id="669021"/>
    <lineage>
        <taxon>Eukaryota</taxon>
        <taxon>Fungi</taxon>
        <taxon>Dikarya</taxon>
        <taxon>Ascomycota</taxon>
        <taxon>Pezizomycotina</taxon>
        <taxon>Sordariomycetes</taxon>
        <taxon>Sordariomycetidae</taxon>
        <taxon>Sordariales</taxon>
        <taxon>Chaetomiaceae</taxon>
        <taxon>Chaetomidium</taxon>
    </lineage>
</organism>
<evidence type="ECO:0000256" key="1">
    <source>
        <dbReference type="ARBA" id="ARBA00022737"/>
    </source>
</evidence>
<dbReference type="SMART" id="SM00248">
    <property type="entry name" value="ANK"/>
    <property type="match status" value="5"/>
</dbReference>
<dbReference type="Pfam" id="PF00023">
    <property type="entry name" value="Ank"/>
    <property type="match status" value="1"/>
</dbReference>
<accession>A0AAN6ZTR1</accession>
<dbReference type="InterPro" id="IPR050745">
    <property type="entry name" value="Multifunctional_regulatory"/>
</dbReference>
<gene>
    <name evidence="4" type="ORF">C8A00DRAFT_18585</name>
</gene>
<evidence type="ECO:0000256" key="2">
    <source>
        <dbReference type="ARBA" id="ARBA00023043"/>
    </source>
</evidence>
<protein>
    <submittedName>
        <fullName evidence="4">Ankyrin repeat-containing domain protein</fullName>
    </submittedName>
</protein>
<reference evidence="4" key="2">
    <citation type="submission" date="2023-05" db="EMBL/GenBank/DDBJ databases">
        <authorList>
            <consortium name="Lawrence Berkeley National Laboratory"/>
            <person name="Steindorff A."/>
            <person name="Hensen N."/>
            <person name="Bonometti L."/>
            <person name="Westerberg I."/>
            <person name="Brannstrom I.O."/>
            <person name="Guillou S."/>
            <person name="Cros-Aarteil S."/>
            <person name="Calhoun S."/>
            <person name="Haridas S."/>
            <person name="Kuo A."/>
            <person name="Mondo S."/>
            <person name="Pangilinan J."/>
            <person name="Riley R."/>
            <person name="Labutti K."/>
            <person name="Andreopoulos B."/>
            <person name="Lipzen A."/>
            <person name="Chen C."/>
            <person name="Yanf M."/>
            <person name="Daum C."/>
            <person name="Ng V."/>
            <person name="Clum A."/>
            <person name="Ohm R."/>
            <person name="Martin F."/>
            <person name="Silar P."/>
            <person name="Natvig D."/>
            <person name="Lalanne C."/>
            <person name="Gautier V."/>
            <person name="Ament-Velasquez S.L."/>
            <person name="Kruys A."/>
            <person name="Hutchinson M.I."/>
            <person name="Powell A.J."/>
            <person name="Barry K."/>
            <person name="Miller A.N."/>
            <person name="Grigoriev I.V."/>
            <person name="Debuchy R."/>
            <person name="Gladieux P."/>
            <person name="Thoren M.H."/>
            <person name="Johannesson H."/>
        </authorList>
    </citation>
    <scope>NUCLEOTIDE SEQUENCE</scope>
    <source>
        <strain evidence="4">CBS 538.74</strain>
    </source>
</reference>
<comment type="caution">
    <text evidence="4">The sequence shown here is derived from an EMBL/GenBank/DDBJ whole genome shotgun (WGS) entry which is preliminary data.</text>
</comment>
<evidence type="ECO:0000313" key="5">
    <source>
        <dbReference type="Proteomes" id="UP001302745"/>
    </source>
</evidence>
<dbReference type="Proteomes" id="UP001302745">
    <property type="component" value="Unassembled WGS sequence"/>
</dbReference>
<dbReference type="PANTHER" id="PTHR24189:SF50">
    <property type="entry name" value="ANKYRIN REPEAT AND SOCS BOX PROTEIN 2"/>
    <property type="match status" value="1"/>
</dbReference>
<dbReference type="PRINTS" id="PR01415">
    <property type="entry name" value="ANKYRIN"/>
</dbReference>
<dbReference type="PANTHER" id="PTHR24189">
    <property type="entry name" value="MYOTROPHIN"/>
    <property type="match status" value="1"/>
</dbReference>
<dbReference type="InterPro" id="IPR036770">
    <property type="entry name" value="Ankyrin_rpt-contain_sf"/>
</dbReference>
<dbReference type="InterPro" id="IPR002110">
    <property type="entry name" value="Ankyrin_rpt"/>
</dbReference>
<keyword evidence="1" id="KW-0677">Repeat</keyword>
<dbReference type="SUPFAM" id="SSF48403">
    <property type="entry name" value="Ankyrin repeat"/>
    <property type="match status" value="1"/>
</dbReference>
<sequence>MASFSNLPVEILRMIGGHLSTEVDCYTLAALAATSRYGHWVFNDQLYETDASGASLALLWAAATGRVRTVQLAVTHGANVDFTYNVGQPFDARLRPALRIITAHVPVDGPGPDHPHRQGTALHIATIMGHDEAVWRLLGLGARHTSPSLNLCPCNPRGDLFRRQSWRVNPVLWYPLWRPLHLAVCFGNVSTFATLVERGASLDKTGGATSVPARYPTSLQHAAYAGNFDIVDFILDHPGAVSRATATIDVHGHAMTPLELVYMGSGSGDREPRRQIMRRLVQFGPLLGEDALFRACRSQAFGTAVDLIESGACPQLSSQSLTTMLYYTLKFHEAHRVNLAEDGGDHPIPHHSCYHDSPNILQCDRAALLELLVKRGADINAEFPEESPPVTALMLATEPEHDDHAALKTIQLILDLVYSPRASNSSGMTVVHHLIKRMTTPRTGVAPIPPFRPTVPIGRLMHLARYGLLMLDAVDNEGMTAFDYVYNAVAKHIEQWDSISPNDAVFNVFGVFGGTEGAIQAWRFYGLELVDMMLYSGRLTLDVPTRNEEMTRRDLAKQLFDDSVQFHPTSLRAFDRFFPS</sequence>
<reference evidence="4" key="1">
    <citation type="journal article" date="2023" name="Mol. Phylogenet. Evol.">
        <title>Genome-scale phylogeny and comparative genomics of the fungal order Sordariales.</title>
        <authorList>
            <person name="Hensen N."/>
            <person name="Bonometti L."/>
            <person name="Westerberg I."/>
            <person name="Brannstrom I.O."/>
            <person name="Guillou S."/>
            <person name="Cros-Aarteil S."/>
            <person name="Calhoun S."/>
            <person name="Haridas S."/>
            <person name="Kuo A."/>
            <person name="Mondo S."/>
            <person name="Pangilinan J."/>
            <person name="Riley R."/>
            <person name="LaButti K."/>
            <person name="Andreopoulos B."/>
            <person name="Lipzen A."/>
            <person name="Chen C."/>
            <person name="Yan M."/>
            <person name="Daum C."/>
            <person name="Ng V."/>
            <person name="Clum A."/>
            <person name="Steindorff A."/>
            <person name="Ohm R.A."/>
            <person name="Martin F."/>
            <person name="Silar P."/>
            <person name="Natvig D.O."/>
            <person name="Lalanne C."/>
            <person name="Gautier V."/>
            <person name="Ament-Velasquez S.L."/>
            <person name="Kruys A."/>
            <person name="Hutchinson M.I."/>
            <person name="Powell A.J."/>
            <person name="Barry K."/>
            <person name="Miller A.N."/>
            <person name="Grigoriev I.V."/>
            <person name="Debuchy R."/>
            <person name="Gladieux P."/>
            <person name="Hiltunen Thoren M."/>
            <person name="Johannesson H."/>
        </authorList>
    </citation>
    <scope>NUCLEOTIDE SEQUENCE</scope>
    <source>
        <strain evidence="4">CBS 538.74</strain>
    </source>
</reference>
<dbReference type="EMBL" id="MU857125">
    <property type="protein sequence ID" value="KAK4149769.1"/>
    <property type="molecule type" value="Genomic_DNA"/>
</dbReference>
<dbReference type="PROSITE" id="PS50088">
    <property type="entry name" value="ANK_REPEAT"/>
    <property type="match status" value="1"/>
</dbReference>
<proteinExistence type="predicted"/>
<keyword evidence="5" id="KW-1185">Reference proteome</keyword>
<keyword evidence="2 3" id="KW-0040">ANK repeat</keyword>
<name>A0AAN6ZTR1_9PEZI</name>
<feature type="repeat" description="ANK" evidence="3">
    <location>
        <begin position="179"/>
        <end position="207"/>
    </location>
</feature>